<reference evidence="3 4" key="1">
    <citation type="journal article" date="2011" name="Stand. Genomic Sci.">
        <title>Complete genome sequence of Rhodospirillum rubrum type strain (S1).</title>
        <authorList>
            <person name="Munk A.C."/>
            <person name="Copeland A."/>
            <person name="Lucas S."/>
            <person name="Lapidus A."/>
            <person name="Del Rio T.G."/>
            <person name="Barry K."/>
            <person name="Detter J.C."/>
            <person name="Hammon N."/>
            <person name="Israni S."/>
            <person name="Pitluck S."/>
            <person name="Brettin T."/>
            <person name="Bruce D."/>
            <person name="Han C."/>
            <person name="Tapia R."/>
            <person name="Gilna P."/>
            <person name="Schmutz J."/>
            <person name="Larimer F."/>
            <person name="Land M."/>
            <person name="Kyrpides N.C."/>
            <person name="Mavromatis K."/>
            <person name="Richardson P."/>
            <person name="Rohde M."/>
            <person name="Goker M."/>
            <person name="Klenk H.P."/>
            <person name="Zhang Y."/>
            <person name="Roberts G.P."/>
            <person name="Reslewic S."/>
            <person name="Schwartz D.C."/>
        </authorList>
    </citation>
    <scope>NUCLEOTIDE SEQUENCE [LARGE SCALE GENOMIC DNA]</scope>
    <source>
        <strain evidence="4">ATCC 11170 / ATH 1.1.1 / DSM 467 / LMG 4362 / NCIMB 8255 / S1</strain>
    </source>
</reference>
<evidence type="ECO:0000256" key="1">
    <source>
        <dbReference type="ARBA" id="ARBA00023239"/>
    </source>
</evidence>
<name>Q2RUK4_RHORT</name>
<dbReference type="InterPro" id="IPR013024">
    <property type="entry name" value="GGCT-like"/>
</dbReference>
<dbReference type="CDD" id="cd06661">
    <property type="entry name" value="GGCT_like"/>
    <property type="match status" value="1"/>
</dbReference>
<keyword evidence="4" id="KW-1185">Reference proteome</keyword>
<dbReference type="SMR" id="Q2RUK4"/>
<dbReference type="PATRIC" id="fig|269796.9.peg.1459"/>
<gene>
    <name evidence="3" type="ordered locus">Rru_A1390</name>
</gene>
<dbReference type="EMBL" id="CP000230">
    <property type="protein sequence ID" value="ABC22191.1"/>
    <property type="molecule type" value="Genomic_DNA"/>
</dbReference>
<organism evidence="3 4">
    <name type="scientific">Rhodospirillum rubrum (strain ATCC 11170 / ATH 1.1.1 / DSM 467 / LMG 4362 / NCIMB 8255 / S1)</name>
    <dbReference type="NCBI Taxonomy" id="269796"/>
    <lineage>
        <taxon>Bacteria</taxon>
        <taxon>Pseudomonadati</taxon>
        <taxon>Pseudomonadota</taxon>
        <taxon>Alphaproteobacteria</taxon>
        <taxon>Rhodospirillales</taxon>
        <taxon>Rhodospirillaceae</taxon>
        <taxon>Rhodospirillum</taxon>
    </lineage>
</organism>
<evidence type="ECO:0008006" key="5">
    <source>
        <dbReference type="Google" id="ProtNLM"/>
    </source>
</evidence>
<dbReference type="GO" id="GO:0003839">
    <property type="term" value="F:gamma-glutamylcyclotransferase activity"/>
    <property type="evidence" value="ECO:0007669"/>
    <property type="project" value="InterPro"/>
</dbReference>
<dbReference type="PANTHER" id="PTHR12935:SF0">
    <property type="entry name" value="GAMMA-GLUTAMYLCYCLOTRANSFERASE"/>
    <property type="match status" value="1"/>
</dbReference>
<evidence type="ECO:0000256" key="2">
    <source>
        <dbReference type="PIRSR" id="PIRSR617939-2"/>
    </source>
</evidence>
<dbReference type="Gene3D" id="3.10.490.10">
    <property type="entry name" value="Gamma-glutamyl cyclotransferase-like"/>
    <property type="match status" value="1"/>
</dbReference>
<dbReference type="InterPro" id="IPR017939">
    <property type="entry name" value="G-Glutamylcylcotransferase"/>
</dbReference>
<protein>
    <recommendedName>
        <fullName evidence="5">Gamma-glutamylcyclotransferase AIG2-like domain-containing protein</fullName>
    </recommendedName>
</protein>
<keyword evidence="1" id="KW-0456">Lyase</keyword>
<dbReference type="Proteomes" id="UP000001929">
    <property type="component" value="Chromosome"/>
</dbReference>
<evidence type="ECO:0000313" key="4">
    <source>
        <dbReference type="Proteomes" id="UP000001929"/>
    </source>
</evidence>
<dbReference type="SUPFAM" id="SSF110857">
    <property type="entry name" value="Gamma-glutamyl cyclotransferase-like"/>
    <property type="match status" value="1"/>
</dbReference>
<dbReference type="AlphaFoldDB" id="Q2RUK4"/>
<dbReference type="HOGENOM" id="CLU_048475_2_2_5"/>
<proteinExistence type="predicted"/>
<accession>Q2RUK4</accession>
<dbReference type="KEGG" id="rru:Rru_A1390"/>
<feature type="binding site" evidence="2">
    <location>
        <position position="132"/>
    </location>
    <ligand>
        <name>substrate</name>
    </ligand>
</feature>
<dbReference type="PhylomeDB" id="Q2RUK4"/>
<dbReference type="InterPro" id="IPR036568">
    <property type="entry name" value="GGCT-like_sf"/>
</dbReference>
<dbReference type="PANTHER" id="PTHR12935">
    <property type="entry name" value="GAMMA-GLUTAMYLCYCLOTRANSFERASE"/>
    <property type="match status" value="1"/>
</dbReference>
<dbReference type="STRING" id="269796.Rru_A1390"/>
<sequence length="185" mass="20627">MSRPADKPQPFYFAYGSNMNPAQIEARCRKPEVVATARLPDHRLGFFGSSKIWDGGEESAQPEPGADLWGVVYRLSFHDAEILDTWQKVWLDGTGPYFHFPTQVFDAEGRNYPVLLYKRDVLGPRQKPSAPYLDHIIAGAMARALPPPYIDLLRAIPTCQASTPVPRKASFNPEFFAGLACQCGD</sequence>
<dbReference type="EnsemblBacteria" id="ABC22191">
    <property type="protein sequence ID" value="ABC22191"/>
    <property type="gene ID" value="Rru_A1390"/>
</dbReference>
<evidence type="ECO:0000313" key="3">
    <source>
        <dbReference type="EMBL" id="ABC22191.1"/>
    </source>
</evidence>
<dbReference type="DNASU" id="3834805"/>
<dbReference type="eggNOG" id="COG3703">
    <property type="taxonomic scope" value="Bacteria"/>
</dbReference>
<dbReference type="Pfam" id="PF13772">
    <property type="entry name" value="AIG2_2"/>
    <property type="match status" value="1"/>
</dbReference>
<dbReference type="RefSeq" id="WP_011389144.1">
    <property type="nucleotide sequence ID" value="NC_007643.1"/>
</dbReference>
<feature type="binding site" evidence="2">
    <location>
        <begin position="12"/>
        <end position="17"/>
    </location>
    <ligand>
        <name>substrate</name>
    </ligand>
</feature>